<protein>
    <recommendedName>
        <fullName evidence="3">Calcineurin-like phosphoesterase domain-containing protein</fullName>
    </recommendedName>
</protein>
<dbReference type="InterPro" id="IPR029052">
    <property type="entry name" value="Metallo-depent_PP-like"/>
</dbReference>
<evidence type="ECO:0000256" key="2">
    <source>
        <dbReference type="ARBA" id="ARBA00022801"/>
    </source>
</evidence>
<dbReference type="PANTHER" id="PTHR31302:SF31">
    <property type="entry name" value="PHOSPHODIESTERASE YAEI"/>
    <property type="match status" value="1"/>
</dbReference>
<gene>
    <name evidence="4" type="ORF">C7383_10115</name>
</gene>
<dbReference type="GO" id="GO:0009245">
    <property type="term" value="P:lipid A biosynthetic process"/>
    <property type="evidence" value="ECO:0007669"/>
    <property type="project" value="TreeGrafter"/>
</dbReference>
<dbReference type="GO" id="GO:0008758">
    <property type="term" value="F:UDP-2,3-diacylglucosamine hydrolase activity"/>
    <property type="evidence" value="ECO:0007669"/>
    <property type="project" value="TreeGrafter"/>
</dbReference>
<reference evidence="4 5" key="1">
    <citation type="submission" date="2018-05" db="EMBL/GenBank/DDBJ databases">
        <authorList>
            <person name="Goeker M."/>
            <person name="Huntemann M."/>
            <person name="Clum A."/>
            <person name="Pillay M."/>
            <person name="Palaniappan K."/>
            <person name="Varghese N."/>
            <person name="Mikhailova N."/>
            <person name="Stamatis D."/>
            <person name="Reddy T."/>
            <person name="Daum C."/>
            <person name="Shapiro N."/>
            <person name="Ivanova N."/>
            <person name="Kyrpides N."/>
            <person name="Woyke T."/>
        </authorList>
    </citation>
    <scope>NUCLEOTIDE SEQUENCE [LARGE SCALE GENOMIC DNA]</scope>
    <source>
        <strain evidence="4 5">DSM 26524</strain>
    </source>
</reference>
<dbReference type="SUPFAM" id="SSF56300">
    <property type="entry name" value="Metallo-dependent phosphatases"/>
    <property type="match status" value="1"/>
</dbReference>
<keyword evidence="1" id="KW-0479">Metal-binding</keyword>
<dbReference type="Proteomes" id="UP000245412">
    <property type="component" value="Unassembled WGS sequence"/>
</dbReference>
<comment type="caution">
    <text evidence="4">The sequence shown here is derived from an EMBL/GenBank/DDBJ whole genome shotgun (WGS) entry which is preliminary data.</text>
</comment>
<dbReference type="InterPro" id="IPR051158">
    <property type="entry name" value="Metallophosphoesterase_sf"/>
</dbReference>
<dbReference type="InterPro" id="IPR004843">
    <property type="entry name" value="Calcineurin-like_PHP"/>
</dbReference>
<keyword evidence="5" id="KW-1185">Reference proteome</keyword>
<dbReference type="RefSeq" id="WP_109624102.1">
    <property type="nucleotide sequence ID" value="NZ_JANKBI010000001.1"/>
</dbReference>
<dbReference type="EMBL" id="QGGY01000001">
    <property type="protein sequence ID" value="PWJ78647.1"/>
    <property type="molecule type" value="Genomic_DNA"/>
</dbReference>
<feature type="domain" description="Calcineurin-like phosphoesterase" evidence="3">
    <location>
        <begin position="44"/>
        <end position="219"/>
    </location>
</feature>
<accession>A0AB73T8V3</accession>
<dbReference type="Pfam" id="PF00149">
    <property type="entry name" value="Metallophos"/>
    <property type="match status" value="1"/>
</dbReference>
<organism evidence="4 5">
    <name type="scientific">Murimonas intestini</name>
    <dbReference type="NCBI Taxonomy" id="1337051"/>
    <lineage>
        <taxon>Bacteria</taxon>
        <taxon>Bacillati</taxon>
        <taxon>Bacillota</taxon>
        <taxon>Clostridia</taxon>
        <taxon>Lachnospirales</taxon>
        <taxon>Lachnospiraceae</taxon>
        <taxon>Murimonas</taxon>
    </lineage>
</organism>
<evidence type="ECO:0000313" key="4">
    <source>
        <dbReference type="EMBL" id="PWJ78647.1"/>
    </source>
</evidence>
<name>A0AB73T8V3_9FIRM</name>
<keyword evidence="2" id="KW-0378">Hydrolase</keyword>
<evidence type="ECO:0000313" key="5">
    <source>
        <dbReference type="Proteomes" id="UP000245412"/>
    </source>
</evidence>
<dbReference type="PANTHER" id="PTHR31302">
    <property type="entry name" value="TRANSMEMBRANE PROTEIN WITH METALLOPHOSPHOESTERASE DOMAIN-RELATED"/>
    <property type="match status" value="1"/>
</dbReference>
<evidence type="ECO:0000256" key="1">
    <source>
        <dbReference type="ARBA" id="ARBA00022723"/>
    </source>
</evidence>
<dbReference type="Gene3D" id="3.60.21.10">
    <property type="match status" value="1"/>
</dbReference>
<dbReference type="GO" id="GO:0016020">
    <property type="term" value="C:membrane"/>
    <property type="evidence" value="ECO:0007669"/>
    <property type="project" value="GOC"/>
</dbReference>
<dbReference type="CDD" id="cd07385">
    <property type="entry name" value="MPP_YkuE_C"/>
    <property type="match status" value="1"/>
</dbReference>
<proteinExistence type="predicted"/>
<sequence>MKIEGAVAVLALITGGLWKENHYLETNKVVYRDSKIPPDFKGYRILQVSDLHSQRFGKRQVNLIKRTKELEPDVIFLTGDMIDRNHTNIERSMDYLEEAVKIAPVICVLGNHEFEAKKGDIFIQEMRRIGIRVLKDEKIYLEKKESRIPVIGIDDPYVLPKCKGEDYDRISSYDFVQRLKKVMKHKEEGFTILLSHRPEFFHIYIRTGMSLIFSGHAHGGQFRIKKDIGLLAPHQGFFPKYVSGIYQEGETSMVVSRGLGNSLFPFRIRNRPELVLVELS</sequence>
<dbReference type="AlphaFoldDB" id="A0AB73T8V3"/>
<evidence type="ECO:0000259" key="3">
    <source>
        <dbReference type="Pfam" id="PF00149"/>
    </source>
</evidence>
<dbReference type="GO" id="GO:0046872">
    <property type="term" value="F:metal ion binding"/>
    <property type="evidence" value="ECO:0007669"/>
    <property type="project" value="UniProtKB-KW"/>
</dbReference>